<dbReference type="AlphaFoldDB" id="A0A437QJR6"/>
<gene>
    <name evidence="3" type="ORF">EOI86_18025</name>
</gene>
<dbReference type="OrthoDB" id="9797795at2"/>
<dbReference type="CDD" id="cd03789">
    <property type="entry name" value="GT9_LPS_heptosyltransferase"/>
    <property type="match status" value="1"/>
</dbReference>
<reference evidence="4" key="1">
    <citation type="submission" date="2019-01" db="EMBL/GenBank/DDBJ databases">
        <title>Gri0909 isolated from a small marine red alga.</title>
        <authorList>
            <person name="Kim J."/>
            <person name="Jeong S.E."/>
            <person name="Jeon C.O."/>
        </authorList>
    </citation>
    <scope>NUCLEOTIDE SEQUENCE [LARGE SCALE GENOMIC DNA]</scope>
    <source>
        <strain evidence="4">Gri0909</strain>
    </source>
</reference>
<dbReference type="Gene3D" id="3.40.50.2000">
    <property type="entry name" value="Glycogen Phosphorylase B"/>
    <property type="match status" value="2"/>
</dbReference>
<sequence length="318" mass="35008">MRILFVSSNRIGDAVLSSGVLAALYDRYPDARFTIAAGAASAPLFEDFPGLEKLIVFQKQRSRGLHWFHLWKQTAFTWWPIVVDMRRSAIGWIVPRHRLYRVPKADGPIHRVALAGAVIGRALDPPAPKLWVSDDREAKARKVIGGDAPVIAIGPTANWQGKIWPADRFVQLVGRLLDNQGPLPGARIAVIAAPSERELADPVLQSIPADRRIALMDMALPDIVAALKQCRAYIGNDSGLMHIAAAVGTPTLGLYGPSKTELYGPWGPHTDFVRTRESYEELIGRPGYDRHTTGSLMTSITVDQVYDALVGLLKRVER</sequence>
<dbReference type="InterPro" id="IPR051199">
    <property type="entry name" value="LPS_LOS_Heptosyltrfase"/>
</dbReference>
<keyword evidence="1" id="KW-0328">Glycosyltransferase</keyword>
<accession>A0A437QJR6</accession>
<dbReference type="PANTHER" id="PTHR30160">
    <property type="entry name" value="TETRAACYLDISACCHARIDE 4'-KINASE-RELATED"/>
    <property type="match status" value="1"/>
</dbReference>
<dbReference type="GO" id="GO:0008713">
    <property type="term" value="F:ADP-heptose-lipopolysaccharide heptosyltransferase activity"/>
    <property type="evidence" value="ECO:0007669"/>
    <property type="project" value="TreeGrafter"/>
</dbReference>
<evidence type="ECO:0000256" key="2">
    <source>
        <dbReference type="ARBA" id="ARBA00022679"/>
    </source>
</evidence>
<organism evidence="3 4">
    <name type="scientific">Hwanghaeella grinnelliae</name>
    <dbReference type="NCBI Taxonomy" id="2500179"/>
    <lineage>
        <taxon>Bacteria</taxon>
        <taxon>Pseudomonadati</taxon>
        <taxon>Pseudomonadota</taxon>
        <taxon>Alphaproteobacteria</taxon>
        <taxon>Rhodospirillales</taxon>
        <taxon>Rhodospirillaceae</taxon>
        <taxon>Hwanghaeella</taxon>
    </lineage>
</organism>
<dbReference type="Pfam" id="PF01075">
    <property type="entry name" value="Glyco_transf_9"/>
    <property type="match status" value="1"/>
</dbReference>
<name>A0A437QJR6_9PROT</name>
<evidence type="ECO:0000256" key="1">
    <source>
        <dbReference type="ARBA" id="ARBA00022676"/>
    </source>
</evidence>
<comment type="caution">
    <text evidence="3">The sequence shown here is derived from an EMBL/GenBank/DDBJ whole genome shotgun (WGS) entry which is preliminary data.</text>
</comment>
<dbReference type="EMBL" id="SADE01000003">
    <property type="protein sequence ID" value="RVU34749.1"/>
    <property type="molecule type" value="Genomic_DNA"/>
</dbReference>
<proteinExistence type="predicted"/>
<protein>
    <submittedName>
        <fullName evidence="3">Glycosyltransferase family 9 protein</fullName>
    </submittedName>
</protein>
<evidence type="ECO:0000313" key="3">
    <source>
        <dbReference type="EMBL" id="RVU34749.1"/>
    </source>
</evidence>
<dbReference type="RefSeq" id="WP_127766869.1">
    <property type="nucleotide sequence ID" value="NZ_SADE01000003.1"/>
</dbReference>
<dbReference type="GO" id="GO:0005829">
    <property type="term" value="C:cytosol"/>
    <property type="evidence" value="ECO:0007669"/>
    <property type="project" value="TreeGrafter"/>
</dbReference>
<dbReference type="SUPFAM" id="SSF53756">
    <property type="entry name" value="UDP-Glycosyltransferase/glycogen phosphorylase"/>
    <property type="match status" value="1"/>
</dbReference>
<dbReference type="GO" id="GO:0009244">
    <property type="term" value="P:lipopolysaccharide core region biosynthetic process"/>
    <property type="evidence" value="ECO:0007669"/>
    <property type="project" value="TreeGrafter"/>
</dbReference>
<keyword evidence="4" id="KW-1185">Reference proteome</keyword>
<keyword evidence="2 3" id="KW-0808">Transferase</keyword>
<dbReference type="InterPro" id="IPR002201">
    <property type="entry name" value="Glyco_trans_9"/>
</dbReference>
<dbReference type="Proteomes" id="UP000287447">
    <property type="component" value="Unassembled WGS sequence"/>
</dbReference>
<evidence type="ECO:0000313" key="4">
    <source>
        <dbReference type="Proteomes" id="UP000287447"/>
    </source>
</evidence>